<dbReference type="AlphaFoldDB" id="A0A378VMF5"/>
<evidence type="ECO:0000256" key="4">
    <source>
        <dbReference type="ARBA" id="ARBA00022839"/>
    </source>
</evidence>
<dbReference type="InterPro" id="IPR020579">
    <property type="entry name" value="Exonuc_VII_lsu_C"/>
</dbReference>
<dbReference type="Pfam" id="PF02601">
    <property type="entry name" value="Exonuc_VII_L"/>
    <property type="match status" value="1"/>
</dbReference>
<dbReference type="EC" id="3.1.11.6" evidence="5"/>
<protein>
    <recommendedName>
        <fullName evidence="5">Exodeoxyribonuclease 7 large subunit</fullName>
        <ecNumber evidence="5">3.1.11.6</ecNumber>
    </recommendedName>
    <alternativeName>
        <fullName evidence="5">Exodeoxyribonuclease VII large subunit</fullName>
        <shortName evidence="5">Exonuclease VII large subunit</shortName>
    </alternativeName>
</protein>
<dbReference type="Pfam" id="PF13742">
    <property type="entry name" value="tRNA_anti_2"/>
    <property type="match status" value="1"/>
</dbReference>
<dbReference type="Gene3D" id="2.40.50.1010">
    <property type="match status" value="1"/>
</dbReference>
<evidence type="ECO:0000256" key="2">
    <source>
        <dbReference type="ARBA" id="ARBA00022722"/>
    </source>
</evidence>
<evidence type="ECO:0000256" key="6">
    <source>
        <dbReference type="RuleBase" id="RU004355"/>
    </source>
</evidence>
<evidence type="ECO:0000259" key="7">
    <source>
        <dbReference type="Pfam" id="PF02601"/>
    </source>
</evidence>
<dbReference type="GO" id="GO:0008855">
    <property type="term" value="F:exodeoxyribonuclease VII activity"/>
    <property type="evidence" value="ECO:0007669"/>
    <property type="project" value="UniProtKB-UniRule"/>
</dbReference>
<comment type="similarity">
    <text evidence="5 6">Belongs to the XseA family.</text>
</comment>
<comment type="catalytic activity">
    <reaction evidence="5 6">
        <text>Exonucleolytic cleavage in either 5'- to 3'- or 3'- to 5'-direction to yield nucleoside 5'-phosphates.</text>
        <dbReference type="EC" id="3.1.11.6"/>
    </reaction>
</comment>
<dbReference type="HAMAP" id="MF_00378">
    <property type="entry name" value="Exonuc_7_L"/>
    <property type="match status" value="1"/>
</dbReference>
<keyword evidence="10" id="KW-1185">Reference proteome</keyword>
<dbReference type="PANTHER" id="PTHR30008:SF0">
    <property type="entry name" value="EXODEOXYRIBONUCLEASE 7 LARGE SUBUNIT"/>
    <property type="match status" value="1"/>
</dbReference>
<comment type="function">
    <text evidence="5">Bidirectionally degrades single-stranded DNA into large acid-insoluble oligonucleotides, which are then degraded further into small acid-soluble oligonucleotides.</text>
</comment>
<feature type="domain" description="Exonuclease VII large subunit C-terminal" evidence="7">
    <location>
        <begin position="166"/>
        <end position="475"/>
    </location>
</feature>
<dbReference type="GO" id="GO:0006308">
    <property type="term" value="P:DNA catabolic process"/>
    <property type="evidence" value="ECO:0007669"/>
    <property type="project" value="UniProtKB-UniRule"/>
</dbReference>
<dbReference type="EMBL" id="UGRO01000002">
    <property type="protein sequence ID" value="SUA17260.1"/>
    <property type="molecule type" value="Genomic_DNA"/>
</dbReference>
<dbReference type="Proteomes" id="UP000254193">
    <property type="component" value="Unassembled WGS sequence"/>
</dbReference>
<dbReference type="GO" id="GO:0005737">
    <property type="term" value="C:cytoplasm"/>
    <property type="evidence" value="ECO:0007669"/>
    <property type="project" value="UniProtKB-SubCell"/>
</dbReference>
<evidence type="ECO:0000256" key="1">
    <source>
        <dbReference type="ARBA" id="ARBA00022490"/>
    </source>
</evidence>
<dbReference type="InterPro" id="IPR025824">
    <property type="entry name" value="OB-fold_nuc-bd_dom"/>
</dbReference>
<keyword evidence="3 5" id="KW-0378">Hydrolase</keyword>
<dbReference type="InterPro" id="IPR003753">
    <property type="entry name" value="Exonuc_VII_L"/>
</dbReference>
<keyword evidence="2 5" id="KW-0540">Nuclease</keyword>
<name>A0A378VMF5_NEILA</name>
<evidence type="ECO:0000256" key="3">
    <source>
        <dbReference type="ARBA" id="ARBA00022801"/>
    </source>
</evidence>
<dbReference type="PANTHER" id="PTHR30008">
    <property type="entry name" value="EXODEOXYRIBONUCLEASE 7 LARGE SUBUNIT"/>
    <property type="match status" value="1"/>
</dbReference>
<gene>
    <name evidence="5 9" type="primary">xseA</name>
    <name evidence="9" type="ORF">NCTC10616_00922</name>
</gene>
<feature type="domain" description="OB-fold nucleic acid binding" evidence="8">
    <location>
        <begin position="49"/>
        <end position="141"/>
    </location>
</feature>
<reference evidence="9 10" key="1">
    <citation type="submission" date="2018-06" db="EMBL/GenBank/DDBJ databases">
        <authorList>
            <consortium name="Pathogen Informatics"/>
            <person name="Doyle S."/>
        </authorList>
    </citation>
    <scope>NUCLEOTIDE SEQUENCE [LARGE SCALE GENOMIC DNA]</scope>
    <source>
        <strain evidence="9 10">NCTC10616</strain>
    </source>
</reference>
<proteinExistence type="inferred from homology"/>
<dbReference type="NCBIfam" id="TIGR00237">
    <property type="entry name" value="xseA"/>
    <property type="match status" value="1"/>
</dbReference>
<comment type="subcellular location">
    <subcellularLocation>
        <location evidence="5 6">Cytoplasm</location>
    </subcellularLocation>
</comment>
<evidence type="ECO:0000256" key="5">
    <source>
        <dbReference type="HAMAP-Rule" id="MF_00378"/>
    </source>
</evidence>
<keyword evidence="1 5" id="KW-0963">Cytoplasm</keyword>
<sequence length="490" mass="54334">MGKGGRQDGACYNIVDNLGGPMPTWASKHIHIFYYLIDSMSDFFHSDVLSVSELNAFAKSILENHLAGLWIAGEVSNLTRAASGHYYFSLKDSRAQVRCAMFKGAAARLAKPLKEGDHIEVSGKISIYEARGEFQITVNEVRLKGLGQLYEAYERLKAQLQAEGAFAAERKKPLPVRPQCIGIVTSLAAAALRDVVTTLNRRAPEIPVIVYPTVVQGTGSEFQIAQAIKTASQRAECDVLIVCRGGGSIEDLWAFNEEPVVRAIEACTIPVVSGVGHETDFTLADFVADVRAPTPTGAAELVSPNRQESLHRLAQVQGRLKTVLEQRYFDASQKLDWLARQIRHPRQKLDEQRTYIHKLAQTLSYSMTQNLRAHTARFERQTQALQHCRPDISVCKNNIVRLQTALPAAFSQLLARRRQSLAAQAALLEAVSPQHILERGFSVVKNTRGQVIRNADVLKQGQKLHIIFADGETDVRVSKEQGQQDLFDCI</sequence>
<evidence type="ECO:0000259" key="8">
    <source>
        <dbReference type="Pfam" id="PF13742"/>
    </source>
</evidence>
<evidence type="ECO:0000313" key="10">
    <source>
        <dbReference type="Proteomes" id="UP000254193"/>
    </source>
</evidence>
<dbReference type="GO" id="GO:0003676">
    <property type="term" value="F:nucleic acid binding"/>
    <property type="evidence" value="ECO:0007669"/>
    <property type="project" value="InterPro"/>
</dbReference>
<comment type="subunit">
    <text evidence="5">Heterooligomer composed of large and small subunits.</text>
</comment>
<accession>A0A378VMF5</accession>
<keyword evidence="4 5" id="KW-0269">Exonuclease</keyword>
<dbReference type="GO" id="GO:0009318">
    <property type="term" value="C:exodeoxyribonuclease VII complex"/>
    <property type="evidence" value="ECO:0007669"/>
    <property type="project" value="UniProtKB-UniRule"/>
</dbReference>
<evidence type="ECO:0000313" key="9">
    <source>
        <dbReference type="EMBL" id="SUA17260.1"/>
    </source>
</evidence>
<dbReference type="CDD" id="cd04489">
    <property type="entry name" value="ExoVII_LU_OBF"/>
    <property type="match status" value="1"/>
</dbReference>
<organism evidence="9 10">
    <name type="scientific">Neisseria lactamica</name>
    <dbReference type="NCBI Taxonomy" id="486"/>
    <lineage>
        <taxon>Bacteria</taxon>
        <taxon>Pseudomonadati</taxon>
        <taxon>Pseudomonadota</taxon>
        <taxon>Betaproteobacteria</taxon>
        <taxon>Neisseriales</taxon>
        <taxon>Neisseriaceae</taxon>
        <taxon>Neisseria</taxon>
    </lineage>
</organism>